<comment type="caution">
    <text evidence="1">The sequence shown here is derived from an EMBL/GenBank/DDBJ whole genome shotgun (WGS) entry which is preliminary data.</text>
</comment>
<keyword evidence="2" id="KW-1185">Reference proteome</keyword>
<dbReference type="InterPro" id="IPR015915">
    <property type="entry name" value="Kelch-typ_b-propeller"/>
</dbReference>
<name>A0A152AA69_TIELA</name>
<evidence type="ECO:0000313" key="2">
    <source>
        <dbReference type="Proteomes" id="UP000076078"/>
    </source>
</evidence>
<organism evidence="1 2">
    <name type="scientific">Tieghemostelium lacteum</name>
    <name type="common">Slime mold</name>
    <name type="synonym">Dictyostelium lacteum</name>
    <dbReference type="NCBI Taxonomy" id="361077"/>
    <lineage>
        <taxon>Eukaryota</taxon>
        <taxon>Amoebozoa</taxon>
        <taxon>Evosea</taxon>
        <taxon>Eumycetozoa</taxon>
        <taxon>Dictyostelia</taxon>
        <taxon>Dictyosteliales</taxon>
        <taxon>Raperosteliaceae</taxon>
        <taxon>Tieghemostelium</taxon>
    </lineage>
</organism>
<protein>
    <submittedName>
        <fullName evidence="1">RING zinc finger-containing protein</fullName>
    </submittedName>
</protein>
<dbReference type="Proteomes" id="UP000076078">
    <property type="component" value="Unassembled WGS sequence"/>
</dbReference>
<proteinExistence type="predicted"/>
<reference evidence="1 2" key="1">
    <citation type="submission" date="2015-12" db="EMBL/GenBank/DDBJ databases">
        <title>Dictyostelia acquired genes for synthesis and detection of signals that induce cell-type specialization by lateral gene transfer from prokaryotes.</title>
        <authorList>
            <person name="Gloeckner G."/>
            <person name="Schaap P."/>
        </authorList>
    </citation>
    <scope>NUCLEOTIDE SEQUENCE [LARGE SCALE GENOMIC DNA]</scope>
    <source>
        <strain evidence="1 2">TK</strain>
    </source>
</reference>
<dbReference type="Pfam" id="PF01344">
    <property type="entry name" value="Kelch_1"/>
    <property type="match status" value="1"/>
</dbReference>
<dbReference type="OrthoDB" id="24346at2759"/>
<dbReference type="InParanoid" id="A0A152AA69"/>
<dbReference type="Gene3D" id="2.120.10.80">
    <property type="entry name" value="Kelch-type beta propeller"/>
    <property type="match status" value="1"/>
</dbReference>
<evidence type="ECO:0000313" key="1">
    <source>
        <dbReference type="EMBL" id="KYR02967.1"/>
    </source>
</evidence>
<dbReference type="InterPro" id="IPR006652">
    <property type="entry name" value="Kelch_1"/>
</dbReference>
<dbReference type="AlphaFoldDB" id="A0A152AA69"/>
<dbReference type="EMBL" id="LODT01000001">
    <property type="protein sequence ID" value="KYR02967.1"/>
    <property type="molecule type" value="Genomic_DNA"/>
</dbReference>
<sequence length="314" mass="36345">MISNSGNSITIISNTSNSNNTNSNGGELNILYRYNKDKGVERINLKTGEHQFLLDKNKSGIKNHVSSFFYQNNTVNNSIYLFQEEKYYTLNLKQSELEWKTERFKDNEELYSQSSIYDGRSFIYIFGGESDNTPSGRNTKIYKFDVHKHQFIVVNTELLVSSRYHSLCRDGNDIYLIGGEDDYSNYINRIDRFNVVTERLESIARIPISSYIINSGCWCPKYQCFFLLSSSDKSHFYKYDPSTGKSTKLQACYGGEVFFSKLYYDGNDLIYLISQGCDSIICFDIKENTCTDILEDIFINNPISHYDYITITNQ</sequence>
<accession>A0A152AA69</accession>
<gene>
    <name evidence="1" type="ORF">DLAC_00450</name>
</gene>
<dbReference type="SUPFAM" id="SSF117281">
    <property type="entry name" value="Kelch motif"/>
    <property type="match status" value="1"/>
</dbReference>